<dbReference type="SUPFAM" id="SSF89260">
    <property type="entry name" value="Collagen-binding domain"/>
    <property type="match status" value="7"/>
</dbReference>
<feature type="region of interest" description="Disordered" evidence="1">
    <location>
        <begin position="715"/>
        <end position="757"/>
    </location>
</feature>
<dbReference type="RefSeq" id="WP_011611521.1">
    <property type="nucleotide sequence ID" value="NC_008312.1"/>
</dbReference>
<evidence type="ECO:0000259" key="2">
    <source>
        <dbReference type="Pfam" id="PF04151"/>
    </source>
</evidence>
<feature type="region of interest" description="Disordered" evidence="1">
    <location>
        <begin position="310"/>
        <end position="329"/>
    </location>
</feature>
<gene>
    <name evidence="3" type="ordered locus">Tery_1892</name>
</gene>
<dbReference type="Gene3D" id="2.60.120.380">
    <property type="match status" value="7"/>
</dbReference>
<protein>
    <submittedName>
        <fullName evidence="3">Peptidase-like</fullName>
    </submittedName>
</protein>
<accession>Q114C6</accession>
<name>Q114C6_TRIEI</name>
<dbReference type="InterPro" id="IPR007280">
    <property type="entry name" value="Peptidase_C_arc/bac"/>
</dbReference>
<evidence type="ECO:0000313" key="3">
    <source>
        <dbReference type="EMBL" id="ABG51148.1"/>
    </source>
</evidence>
<feature type="compositionally biased region" description="Acidic residues" evidence="1">
    <location>
        <begin position="721"/>
        <end position="742"/>
    </location>
</feature>
<dbReference type="HOGENOM" id="CLU_324570_0_0_3"/>
<evidence type="ECO:0000256" key="1">
    <source>
        <dbReference type="SAM" id="MobiDB-lite"/>
    </source>
</evidence>
<reference evidence="3" key="1">
    <citation type="submission" date="2006-06" db="EMBL/GenBank/DDBJ databases">
        <title>Complete sequence of Trichodesmium erythraeum IMS101.</title>
        <authorList>
            <consortium name="US DOE Joint Genome Institute"/>
            <person name="Copeland A."/>
            <person name="Lucas S."/>
            <person name="Lapidus A."/>
            <person name="Barry K."/>
            <person name="Detter J.C."/>
            <person name="Glavina del Rio T."/>
            <person name="Hammon N."/>
            <person name="Israni S."/>
            <person name="Dalin E."/>
            <person name="Tice H."/>
            <person name="Pitluck S."/>
            <person name="Kiss H."/>
            <person name="Munk A.C."/>
            <person name="Brettin T."/>
            <person name="Bruce D."/>
            <person name="Han C."/>
            <person name="Tapia R."/>
            <person name="Gilna P."/>
            <person name="Schmutz J."/>
            <person name="Larimer F."/>
            <person name="Land M."/>
            <person name="Hauser L."/>
            <person name="Kyrpides N."/>
            <person name="Kim E."/>
            <person name="Richardson P."/>
        </authorList>
    </citation>
    <scope>NUCLEOTIDE SEQUENCE [LARGE SCALE GENOMIC DNA]</scope>
    <source>
        <strain evidence="3">IMS101</strain>
    </source>
</reference>
<organism evidence="3">
    <name type="scientific">Trichodesmium erythraeum (strain IMS101)</name>
    <dbReference type="NCBI Taxonomy" id="203124"/>
    <lineage>
        <taxon>Bacteria</taxon>
        <taxon>Bacillati</taxon>
        <taxon>Cyanobacteriota</taxon>
        <taxon>Cyanophyceae</taxon>
        <taxon>Oscillatoriophycideae</taxon>
        <taxon>Oscillatoriales</taxon>
        <taxon>Microcoleaceae</taxon>
        <taxon>Trichodesmium</taxon>
    </lineage>
</organism>
<dbReference type="EMBL" id="CP000393">
    <property type="protein sequence ID" value="ABG51148.1"/>
    <property type="molecule type" value="Genomic_DNA"/>
</dbReference>
<dbReference type="KEGG" id="ter:Tery_1892"/>
<dbReference type="AlphaFoldDB" id="Q114C6"/>
<feature type="domain" description="Peptidase C-terminal archaeal/bacterial" evidence="2">
    <location>
        <begin position="402"/>
        <end position="466"/>
    </location>
</feature>
<feature type="domain" description="Peptidase C-terminal archaeal/bacterial" evidence="2">
    <location>
        <begin position="37"/>
        <end position="99"/>
    </location>
</feature>
<dbReference type="eggNOG" id="COG2931">
    <property type="taxonomic scope" value="Bacteria"/>
</dbReference>
<feature type="domain" description="Peptidase C-terminal archaeal/bacterial" evidence="2">
    <location>
        <begin position="781"/>
        <end position="849"/>
    </location>
</feature>
<dbReference type="Pfam" id="PF04151">
    <property type="entry name" value="PPC"/>
    <property type="match status" value="3"/>
</dbReference>
<dbReference type="STRING" id="203124.Tery_1892"/>
<proteinExistence type="predicted"/>
<dbReference type="InterPro" id="IPR026444">
    <property type="entry name" value="Secre_tail"/>
</dbReference>
<dbReference type="NCBIfam" id="TIGR04183">
    <property type="entry name" value="Por_Secre_tail"/>
    <property type="match status" value="1"/>
</dbReference>
<sequence length="863" mass="96340">MANDTRADALDLGVIELEPTVTNDQIGFRVDGKRERNDFYKFKLDEESDFNLTLDKLDKNANVQILDSDGSVLFKSTKPGKQREVIDAELDAGEYFVRVLPKGMAQTDYRLSLNADPITDDELPGVSLGVLDSEEEVTFTDEIGFAKGGQRDKNDYFNFTLDQDSDVSLTLDQLKKNANVQIWDDKGKTLLLQSRNKGRQEETINAILEKGDYLVRVFPQGRARTSYRLGLSADEILPPEKLPGTDVGDLLASEEPHFAIEDIGFGRGRQRNTKDYYTFELSQEASFYAELDQLQRNADIYLYEYDPDEPEELGSRLNKSTRKGRRPDTISEFLPEGHYALEVRPRGAAKTDYRLELDARINVDDFPAPEMAKDLGELVPTPTNETGNNVGLLTDDRFRDQADWFKFTLSAEKNVDLTLDELRVNAADAEIYDADGTTRLYKSKNKGKQRETINENLDAGTYYVKVVARGSSNTNYRLSLSADEPISPTDTFPLGTLESPTEYSNNDKIGGEGGGVRNSQDEYTFTINELTEFNATLDQIKRNVDLELYKGSMLVDSSKEKRNNPEIIDQVLEPGDYTLRVMPMGNAETTYRLGIDTEVVAEGDETFEVGSLLDLNNNEYKKKGRIGDFQNGSRNLNDFYNLTLDNNSNFMLTLDEMTRDANVMVLDSEGDMVLSGFNPENAPEILSDTLDAGDYTVQVFPVGNAKTSYFLKMNADPLPDPPDDMDDGDDDDMGDDGDETEVDPITGDPDGTPEDATDLGSDLLTQSGKIGFMEDGVDDVNDYYKFTLDANDDIRIILSGLTQNADLTLLGSDGETEIFTEIFKSSNPGTNTERINATLEAGDYYLQVEAVGDAQSDYTINFF</sequence>
<dbReference type="OrthoDB" id="450183at2"/>